<organism evidence="4">
    <name type="scientific">Citrobacter farmeri</name>
    <dbReference type="NCBI Taxonomy" id="67824"/>
    <lineage>
        <taxon>Bacteria</taxon>
        <taxon>Pseudomonadati</taxon>
        <taxon>Pseudomonadota</taxon>
        <taxon>Gammaproteobacteria</taxon>
        <taxon>Enterobacterales</taxon>
        <taxon>Enterobacteriaceae</taxon>
        <taxon>Citrobacter</taxon>
    </lineage>
</organism>
<dbReference type="RefSeq" id="WP_174349342.1">
    <property type="nucleotide sequence ID" value="NZ_JAAMQE010000001.1"/>
</dbReference>
<dbReference type="Proteomes" id="UP000864563">
    <property type="component" value="Unassembled WGS sequence"/>
</dbReference>
<dbReference type="AlphaFoldDB" id="A0A8H9NRV6"/>
<protein>
    <submittedName>
        <fullName evidence="4">Phage tail tape measure protein</fullName>
    </submittedName>
</protein>
<proteinExistence type="predicted"/>
<evidence type="ECO:0000256" key="2">
    <source>
        <dbReference type="SAM" id="Phobius"/>
    </source>
</evidence>
<keyword evidence="2" id="KW-0472">Membrane</keyword>
<dbReference type="Pfam" id="PF10145">
    <property type="entry name" value="PhageMin_Tail"/>
    <property type="match status" value="1"/>
</dbReference>
<accession>A0A8H9NRV6</accession>
<keyword evidence="2" id="KW-0812">Transmembrane</keyword>
<dbReference type="EMBL" id="DACSDU010000001">
    <property type="protein sequence ID" value="HAT1584058.1"/>
    <property type="molecule type" value="Genomic_DNA"/>
</dbReference>
<sequence>MAEFELKALITGVDKLSPALSSMQKKIKGFQKGLKSSGMADFSVGDLIGGGAFAAPFIAGAKAAIDFESEMADVRKVVDFDTPKQFAEMSEDILKMSDRLPMAANDIAKLVAAGGQAGIAREDLKAFAEDALKMGVAFDQSADQSGDMMAKWRTSFKMTQGEVVALADKINYLSNNGAANAQQISDIVTRIGPLGAVAGIASGQIAALGATLAGVGVEQEVAATGIKNFMLAITGGSKQQQEAFQFLGFNSRKLAADMQKDAQGTMLKVLESISKLDKDRQPKALNALFGKESIGAIAPLLTNLDLLKKNFNMVGDASQYTGSMQKEYEARAATTAMQLQLLRNQATHAGIALGNALLPQINASATGLMPLIKKSTDFISRNPVMVRALLGAAAGFVALRIAVAGASAALKVMSFVASASPIGLIVRGIALAAGLIIANWDVIGPYFKQLWETISPYFENGWGLIKRVFAWTPLGMVINNWGPIVKWFQDMWEKLRPIIEWFSDGASDTVAAANAAQWGAGGYGAYGTGVASSGYNPYQIKQGTVTQPQGTVTVQFENAPPGMKVSDTRASGIDVNHDVGYTRIGRTGMGG</sequence>
<feature type="domain" description="Phage tail tape measure protein" evidence="3">
    <location>
        <begin position="91"/>
        <end position="290"/>
    </location>
</feature>
<dbReference type="PANTHER" id="PTHR37813:SF1">
    <property type="entry name" value="FELS-2 PROPHAGE PROTEIN"/>
    <property type="match status" value="1"/>
</dbReference>
<dbReference type="PANTHER" id="PTHR37813">
    <property type="entry name" value="FELS-2 PROPHAGE PROTEIN"/>
    <property type="match status" value="1"/>
</dbReference>
<evidence type="ECO:0000313" key="4">
    <source>
        <dbReference type="EMBL" id="HAT1584058.1"/>
    </source>
</evidence>
<gene>
    <name evidence="4" type="ORF">I8Y00_000354</name>
</gene>
<keyword evidence="1" id="KW-1188">Viral release from host cell</keyword>
<name>A0A8H9NRV6_9ENTR</name>
<evidence type="ECO:0000256" key="1">
    <source>
        <dbReference type="ARBA" id="ARBA00022612"/>
    </source>
</evidence>
<dbReference type="InterPro" id="IPR010090">
    <property type="entry name" value="Phage_tape_meas"/>
</dbReference>
<evidence type="ECO:0000259" key="3">
    <source>
        <dbReference type="Pfam" id="PF10145"/>
    </source>
</evidence>
<keyword evidence="2" id="KW-1133">Transmembrane helix</keyword>
<feature type="transmembrane region" description="Helical" evidence="2">
    <location>
        <begin position="415"/>
        <end position="440"/>
    </location>
</feature>
<reference evidence="4" key="1">
    <citation type="journal article" date="2018" name="Genome Biol.">
        <title>SKESA: strategic k-mer extension for scrupulous assemblies.</title>
        <authorList>
            <person name="Souvorov A."/>
            <person name="Agarwala R."/>
            <person name="Lipman D.J."/>
        </authorList>
    </citation>
    <scope>NUCLEOTIDE SEQUENCE</scope>
    <source>
        <strain evidence="4">YDC697-2</strain>
    </source>
</reference>
<feature type="transmembrane region" description="Helical" evidence="2">
    <location>
        <begin position="384"/>
        <end position="403"/>
    </location>
</feature>
<reference evidence="4" key="2">
    <citation type="submission" date="2020-11" db="EMBL/GenBank/DDBJ databases">
        <authorList>
            <consortium name="NCBI Pathogen Detection Project"/>
        </authorList>
    </citation>
    <scope>NUCLEOTIDE SEQUENCE</scope>
    <source>
        <strain evidence="4">YDC697-2</strain>
    </source>
</reference>
<dbReference type="NCBIfam" id="TIGR01760">
    <property type="entry name" value="tape_meas_TP901"/>
    <property type="match status" value="1"/>
</dbReference>
<comment type="caution">
    <text evidence="4">The sequence shown here is derived from an EMBL/GenBank/DDBJ whole genome shotgun (WGS) entry which is preliminary data.</text>
</comment>